<keyword evidence="13" id="KW-1185">Reference proteome</keyword>
<keyword evidence="6 8" id="KW-0067">ATP-binding</keyword>
<dbReference type="PANTHER" id="PTHR10344">
    <property type="entry name" value="THYMIDYLATE KINASE"/>
    <property type="match status" value="1"/>
</dbReference>
<proteinExistence type="inferred from homology"/>
<name>U1GPW8_TRESO</name>
<dbReference type="PATRIC" id="fig|1125725.3.peg.2001"/>
<dbReference type="Proteomes" id="UP000016412">
    <property type="component" value="Unassembled WGS sequence"/>
</dbReference>
<dbReference type="GO" id="GO:0005524">
    <property type="term" value="F:ATP binding"/>
    <property type="evidence" value="ECO:0007669"/>
    <property type="project" value="UniProtKB-UniRule"/>
</dbReference>
<evidence type="ECO:0000256" key="5">
    <source>
        <dbReference type="ARBA" id="ARBA00022777"/>
    </source>
</evidence>
<evidence type="ECO:0000256" key="8">
    <source>
        <dbReference type="HAMAP-Rule" id="MF_00165"/>
    </source>
</evidence>
<accession>U1GPW8</accession>
<dbReference type="Pfam" id="PF02223">
    <property type="entry name" value="Thymidylate_kin"/>
    <property type="match status" value="1"/>
</dbReference>
<dbReference type="GO" id="GO:0006235">
    <property type="term" value="P:dTTP biosynthetic process"/>
    <property type="evidence" value="ECO:0007669"/>
    <property type="project" value="UniProtKB-UniRule"/>
</dbReference>
<dbReference type="EC" id="2.7.4.9" evidence="8"/>
<comment type="similarity">
    <text evidence="1 8">Belongs to the thymidylate kinase family.</text>
</comment>
<dbReference type="RefSeq" id="WP_021331005.1">
    <property type="nucleotide sequence ID" value="NZ_AUZJ01000050.1"/>
</dbReference>
<organism evidence="10 12">
    <name type="scientific">Treponema socranskii subsp. socranskii VPI DR56BR1116 = ATCC 35536</name>
    <dbReference type="NCBI Taxonomy" id="1125725"/>
    <lineage>
        <taxon>Bacteria</taxon>
        <taxon>Pseudomonadati</taxon>
        <taxon>Spirochaetota</taxon>
        <taxon>Spirochaetia</taxon>
        <taxon>Spirochaetales</taxon>
        <taxon>Treponemataceae</taxon>
        <taxon>Treponema</taxon>
    </lineage>
</organism>
<dbReference type="PANTHER" id="PTHR10344:SF4">
    <property type="entry name" value="UMP-CMP KINASE 2, MITOCHONDRIAL"/>
    <property type="match status" value="1"/>
</dbReference>
<evidence type="ECO:0000256" key="1">
    <source>
        <dbReference type="ARBA" id="ARBA00009776"/>
    </source>
</evidence>
<dbReference type="Gene3D" id="3.40.50.300">
    <property type="entry name" value="P-loop containing nucleotide triphosphate hydrolases"/>
    <property type="match status" value="1"/>
</dbReference>
<comment type="caution">
    <text evidence="10">The sequence shown here is derived from an EMBL/GenBank/DDBJ whole genome shotgun (WGS) entry which is preliminary data.</text>
</comment>
<evidence type="ECO:0000256" key="7">
    <source>
        <dbReference type="ARBA" id="ARBA00048743"/>
    </source>
</evidence>
<gene>
    <name evidence="8 10" type="primary">tmk</name>
    <name evidence="11" type="ORF">HMPREF0860_1396</name>
    <name evidence="10" type="ORF">HMPREF1325_1158</name>
</gene>
<evidence type="ECO:0000256" key="2">
    <source>
        <dbReference type="ARBA" id="ARBA00022679"/>
    </source>
</evidence>
<protein>
    <recommendedName>
        <fullName evidence="8">Thymidylate kinase</fullName>
        <ecNumber evidence="8">2.7.4.9</ecNumber>
    </recommendedName>
    <alternativeName>
        <fullName evidence="8">dTMP kinase</fullName>
    </alternativeName>
</protein>
<evidence type="ECO:0000313" key="11">
    <source>
        <dbReference type="EMBL" id="ERK01440.1"/>
    </source>
</evidence>
<keyword evidence="3 8" id="KW-0545">Nucleotide biosynthesis</keyword>
<dbReference type="GO" id="GO:0004798">
    <property type="term" value="F:dTMP kinase activity"/>
    <property type="evidence" value="ECO:0007669"/>
    <property type="project" value="UniProtKB-UniRule"/>
</dbReference>
<dbReference type="InterPro" id="IPR018094">
    <property type="entry name" value="Thymidylate_kinase"/>
</dbReference>
<dbReference type="InterPro" id="IPR039430">
    <property type="entry name" value="Thymidylate_kin-like_dom"/>
</dbReference>
<dbReference type="GO" id="GO:0006233">
    <property type="term" value="P:dTDP biosynthetic process"/>
    <property type="evidence" value="ECO:0007669"/>
    <property type="project" value="InterPro"/>
</dbReference>
<dbReference type="NCBIfam" id="TIGR00041">
    <property type="entry name" value="DTMP_kinase"/>
    <property type="match status" value="1"/>
</dbReference>
<dbReference type="InterPro" id="IPR018095">
    <property type="entry name" value="Thymidylate_kin_CS"/>
</dbReference>
<evidence type="ECO:0000256" key="6">
    <source>
        <dbReference type="ARBA" id="ARBA00022840"/>
    </source>
</evidence>
<dbReference type="OrthoDB" id="9774907at2"/>
<dbReference type="PROSITE" id="PS01331">
    <property type="entry name" value="THYMIDYLATE_KINASE"/>
    <property type="match status" value="1"/>
</dbReference>
<keyword evidence="5 8" id="KW-0418">Kinase</keyword>
<dbReference type="eggNOG" id="COG0125">
    <property type="taxonomic scope" value="Bacteria"/>
</dbReference>
<dbReference type="STRING" id="1125725.HMPREF1325_1158"/>
<dbReference type="InterPro" id="IPR027417">
    <property type="entry name" value="P-loop_NTPase"/>
</dbReference>
<comment type="catalytic activity">
    <reaction evidence="7 8">
        <text>dTMP + ATP = dTDP + ADP</text>
        <dbReference type="Rhea" id="RHEA:13517"/>
        <dbReference type="ChEBI" id="CHEBI:30616"/>
        <dbReference type="ChEBI" id="CHEBI:58369"/>
        <dbReference type="ChEBI" id="CHEBI:63528"/>
        <dbReference type="ChEBI" id="CHEBI:456216"/>
        <dbReference type="EC" id="2.7.4.9"/>
    </reaction>
</comment>
<comment type="caution">
    <text evidence="8">Lacks conserved residue(s) required for the propagation of feature annotation.</text>
</comment>
<dbReference type="AlphaFoldDB" id="U1GPW8"/>
<dbReference type="HAMAP" id="MF_00165">
    <property type="entry name" value="Thymidylate_kinase"/>
    <property type="match status" value="1"/>
</dbReference>
<evidence type="ECO:0000256" key="3">
    <source>
        <dbReference type="ARBA" id="ARBA00022727"/>
    </source>
</evidence>
<comment type="function">
    <text evidence="8">Phosphorylation of dTMP to form dTDP in both de novo and salvage pathways of dTTP synthesis.</text>
</comment>
<keyword evidence="2 8" id="KW-0808">Transferase</keyword>
<sequence>MILHNFIVFEGIDGSGTSTQLGILKKKLGEKIFATAEPTELPTGLFLRRMLKGEFSVDERTAAFLFAADRCEHIYGKGGITEHVQNGKIAVSDRYIFSTLAYQSASFGDDIPHLVNSAFPLPEALFYFRIDPSLSFERVVHRAGQKEIYEKADFQKNTARRYDAVIEEFAKKEAMNIITLDASRPIEETAEKIWSYFENLPILKS</sequence>
<dbReference type="SUPFAM" id="SSF52540">
    <property type="entry name" value="P-loop containing nucleoside triphosphate hydrolases"/>
    <property type="match status" value="1"/>
</dbReference>
<feature type="domain" description="Thymidylate kinase-like" evidence="9">
    <location>
        <begin position="9"/>
        <end position="193"/>
    </location>
</feature>
<dbReference type="GO" id="GO:0006227">
    <property type="term" value="P:dUDP biosynthetic process"/>
    <property type="evidence" value="ECO:0007669"/>
    <property type="project" value="TreeGrafter"/>
</dbReference>
<keyword evidence="4 8" id="KW-0547">Nucleotide-binding</keyword>
<evidence type="ECO:0000313" key="10">
    <source>
        <dbReference type="EMBL" id="ERF60040.1"/>
    </source>
</evidence>
<dbReference type="GO" id="GO:0005737">
    <property type="term" value="C:cytoplasm"/>
    <property type="evidence" value="ECO:0007669"/>
    <property type="project" value="TreeGrafter"/>
</dbReference>
<evidence type="ECO:0000313" key="13">
    <source>
        <dbReference type="Proteomes" id="UP000016646"/>
    </source>
</evidence>
<dbReference type="EMBL" id="AVQI01000056">
    <property type="protein sequence ID" value="ERK01440.1"/>
    <property type="molecule type" value="Genomic_DNA"/>
</dbReference>
<evidence type="ECO:0000256" key="4">
    <source>
        <dbReference type="ARBA" id="ARBA00022741"/>
    </source>
</evidence>
<dbReference type="EMBL" id="AUZJ01000050">
    <property type="protein sequence ID" value="ERF60040.1"/>
    <property type="molecule type" value="Genomic_DNA"/>
</dbReference>
<dbReference type="CDD" id="cd01672">
    <property type="entry name" value="TMPK"/>
    <property type="match status" value="1"/>
</dbReference>
<reference evidence="12 13" key="1">
    <citation type="submission" date="2013-08" db="EMBL/GenBank/DDBJ databases">
        <authorList>
            <person name="Durkin A.S."/>
            <person name="Haft D.R."/>
            <person name="McCorrison J."/>
            <person name="Torralba M."/>
            <person name="Gillis M."/>
            <person name="Haft D.H."/>
            <person name="Methe B."/>
            <person name="Sutton G."/>
            <person name="Nelson K.E."/>
        </authorList>
    </citation>
    <scope>NUCLEOTIDE SEQUENCE [LARGE SCALE GENOMIC DNA]</scope>
    <source>
        <strain evidence="11 13">ATCC 35536</strain>
        <strain evidence="10 12">VPI DR56BR1116</strain>
    </source>
</reference>
<evidence type="ECO:0000313" key="12">
    <source>
        <dbReference type="Proteomes" id="UP000016412"/>
    </source>
</evidence>
<evidence type="ECO:0000259" key="9">
    <source>
        <dbReference type="Pfam" id="PF02223"/>
    </source>
</evidence>
<dbReference type="Proteomes" id="UP000016646">
    <property type="component" value="Unassembled WGS sequence"/>
</dbReference>